<proteinExistence type="predicted"/>
<dbReference type="InterPro" id="IPR021778">
    <property type="entry name" value="Se/S_carrier-like"/>
</dbReference>
<organism evidence="2 4">
    <name type="scientific">Geomonas paludis</name>
    <dbReference type="NCBI Taxonomy" id="2740185"/>
    <lineage>
        <taxon>Bacteria</taxon>
        <taxon>Pseudomonadati</taxon>
        <taxon>Thermodesulfobacteriota</taxon>
        <taxon>Desulfuromonadia</taxon>
        <taxon>Geobacterales</taxon>
        <taxon>Geobacteraceae</taxon>
        <taxon>Geomonas</taxon>
    </lineage>
</organism>
<protein>
    <submittedName>
        <fullName evidence="3">DUF3343 domain-containing protein</fullName>
    </submittedName>
</protein>
<reference evidence="4" key="1">
    <citation type="submission" date="2020-06" db="EMBL/GenBank/DDBJ databases">
        <title>Draft genomic sequecing of Geomonas sp. Red736.</title>
        <authorList>
            <person name="Itoh H."/>
            <person name="Xu Z.X."/>
            <person name="Ushijima N."/>
            <person name="Masuda Y."/>
            <person name="Shiratori Y."/>
            <person name="Senoo K."/>
        </authorList>
    </citation>
    <scope>NUCLEOTIDE SEQUENCE [LARGE SCALE GENOMIC DNA]</scope>
    <source>
        <strain evidence="4">Red736</strain>
    </source>
</reference>
<gene>
    <name evidence="2" type="ORF">GMPD_41990</name>
    <name evidence="3" type="ORF">M1B72_03480</name>
</gene>
<reference evidence="3" key="3">
    <citation type="submission" date="2022-04" db="EMBL/GenBank/DDBJ databases">
        <authorList>
            <person name="Liu G."/>
        </authorList>
    </citation>
    <scope>NUCLEOTIDE SEQUENCE</scope>
    <source>
        <strain evidence="3">RG22</strain>
    </source>
</reference>
<evidence type="ECO:0000313" key="3">
    <source>
        <dbReference type="EMBL" id="UPU36786.1"/>
    </source>
</evidence>
<evidence type="ECO:0000313" key="2">
    <source>
        <dbReference type="EMBL" id="GFO66280.1"/>
    </source>
</evidence>
<dbReference type="EMBL" id="CP096574">
    <property type="protein sequence ID" value="UPU36786.1"/>
    <property type="molecule type" value="Genomic_DNA"/>
</dbReference>
<dbReference type="EMBL" id="BLXY01000020">
    <property type="protein sequence ID" value="GFO66280.1"/>
    <property type="molecule type" value="Genomic_DNA"/>
</dbReference>
<dbReference type="AlphaFoldDB" id="A0A6V8N1P6"/>
<evidence type="ECO:0000313" key="4">
    <source>
        <dbReference type="Proteomes" id="UP000568888"/>
    </source>
</evidence>
<keyword evidence="5" id="KW-1185">Reference proteome</keyword>
<dbReference type="Proteomes" id="UP000568888">
    <property type="component" value="Unassembled WGS sequence"/>
</dbReference>
<evidence type="ECO:0000313" key="5">
    <source>
        <dbReference type="Proteomes" id="UP000831485"/>
    </source>
</evidence>
<dbReference type="Proteomes" id="UP000831485">
    <property type="component" value="Chromosome"/>
</dbReference>
<evidence type="ECO:0000259" key="1">
    <source>
        <dbReference type="Pfam" id="PF11823"/>
    </source>
</evidence>
<dbReference type="Pfam" id="PF11823">
    <property type="entry name" value="Se_S_carrier"/>
    <property type="match status" value="1"/>
</dbReference>
<feature type="domain" description="Putative Se/S carrier protein-like" evidence="1">
    <location>
        <begin position="7"/>
        <end position="74"/>
    </location>
</feature>
<dbReference type="RefSeq" id="WP_183351111.1">
    <property type="nucleotide sequence ID" value="NZ_BLXY01000020.1"/>
</dbReference>
<reference evidence="2" key="2">
    <citation type="journal article" date="2021" name="Int. J. Syst. Evol. Microbiol.">
        <title>Geomonas silvestris sp. nov., Geomonas paludis sp. nov. and Geomonas limicola sp. nov., isolated from terrestrial environments, and emended description of the genus Geomonas.</title>
        <authorList>
            <person name="Itoh H."/>
            <person name="Xu Z."/>
            <person name="Masuda Y."/>
            <person name="Ushijima N."/>
            <person name="Hayakawa C."/>
            <person name="Shiratori Y."/>
            <person name="Senoo K."/>
        </authorList>
    </citation>
    <scope>NUCLEOTIDE SEQUENCE</scope>
    <source>
        <strain evidence="2">Red736</strain>
    </source>
</reference>
<accession>A0A6V8N1P6</accession>
<sequence length="90" mass="9855">MIKDGDFVAIFNSIHRVMEAERLLKDKQLKIQLIPAPRALAADCGLAIRYAEDVRGEVEGALAEAGLLPGDLYRKNGDSFVKIGDDNEQA</sequence>
<name>A0A6V8N1P6_9BACT</name>